<evidence type="ECO:0000256" key="1">
    <source>
        <dbReference type="SAM" id="MobiDB-lite"/>
    </source>
</evidence>
<feature type="transmembrane region" description="Helical" evidence="2">
    <location>
        <begin position="26"/>
        <end position="46"/>
    </location>
</feature>
<name>A0ABV6LJT8_9BACI</name>
<evidence type="ECO:0000313" key="4">
    <source>
        <dbReference type="Proteomes" id="UP001589836"/>
    </source>
</evidence>
<keyword evidence="2" id="KW-0472">Membrane</keyword>
<evidence type="ECO:0000313" key="3">
    <source>
        <dbReference type="EMBL" id="MFC0522657.1"/>
    </source>
</evidence>
<dbReference type="NCBIfam" id="TIGR02830">
    <property type="entry name" value="spore_III_AG"/>
    <property type="match status" value="1"/>
</dbReference>
<accession>A0ABV6LJT8</accession>
<comment type="caution">
    <text evidence="3">The sequence shown here is derived from an EMBL/GenBank/DDBJ whole genome shotgun (WGS) entry which is preliminary data.</text>
</comment>
<organism evidence="3 4">
    <name type="scientific">Pontibacillus salicampi</name>
    <dbReference type="NCBI Taxonomy" id="1449801"/>
    <lineage>
        <taxon>Bacteria</taxon>
        <taxon>Bacillati</taxon>
        <taxon>Bacillota</taxon>
        <taxon>Bacilli</taxon>
        <taxon>Bacillales</taxon>
        <taxon>Bacillaceae</taxon>
        <taxon>Pontibacillus</taxon>
    </lineage>
</organism>
<dbReference type="EMBL" id="JBHLTP010000003">
    <property type="protein sequence ID" value="MFC0522657.1"/>
    <property type="molecule type" value="Genomic_DNA"/>
</dbReference>
<dbReference type="RefSeq" id="WP_377345177.1">
    <property type="nucleotide sequence ID" value="NZ_JBHLTP010000003.1"/>
</dbReference>
<dbReference type="InterPro" id="IPR014195">
    <property type="entry name" value="Spore_III_AG"/>
</dbReference>
<reference evidence="3 4" key="1">
    <citation type="submission" date="2024-09" db="EMBL/GenBank/DDBJ databases">
        <authorList>
            <person name="Sun Q."/>
            <person name="Mori K."/>
        </authorList>
    </citation>
    <scope>NUCLEOTIDE SEQUENCE [LARGE SCALE GENOMIC DNA]</scope>
    <source>
        <strain evidence="3 4">NCAIM B.02529</strain>
    </source>
</reference>
<proteinExistence type="predicted"/>
<keyword evidence="2" id="KW-1133">Transmembrane helix</keyword>
<feature type="region of interest" description="Disordered" evidence="1">
    <location>
        <begin position="50"/>
        <end position="71"/>
    </location>
</feature>
<sequence length="217" mass="24309">MKKNLLQKLTSLLKLKSEDGNKPTKMAYVILVALFGLLILIVSDMFNPGGRQEEQQPTDVTQPSTQDEATDQETFLQKDKAETSSLSQKEDYYEKELEKLLDSMQGVSEVDVMVNLESTEVKVYEKNTTVGTQTTEETDKSGGERKIEDVTEDKQVVLARQGDQEAPILIKTEKPQVRGVLVVAKGADHMKIQQSIKEAVSRSLDVPTHRISVMPRK</sequence>
<protein>
    <submittedName>
        <fullName evidence="3">Stage III sporulation protein AG</fullName>
    </submittedName>
</protein>
<evidence type="ECO:0000256" key="2">
    <source>
        <dbReference type="SAM" id="Phobius"/>
    </source>
</evidence>
<gene>
    <name evidence="3" type="primary">spoIIIAG</name>
    <name evidence="3" type="ORF">ACFFGV_03525</name>
</gene>
<dbReference type="Proteomes" id="UP001589836">
    <property type="component" value="Unassembled WGS sequence"/>
</dbReference>
<keyword evidence="2" id="KW-0812">Transmembrane</keyword>
<feature type="compositionally biased region" description="Polar residues" evidence="1">
    <location>
        <begin position="55"/>
        <end position="71"/>
    </location>
</feature>
<keyword evidence="4" id="KW-1185">Reference proteome</keyword>